<name>V4KL02_EUTSA</name>
<protein>
    <recommendedName>
        <fullName evidence="1">HAT C-terminal dimerisation domain-containing protein</fullName>
    </recommendedName>
</protein>
<sequence>MEAGARKVRQIIMQDSFWRNVIYALKLIGPLVKVLRLVDGEKKPPMEYIYEGMERAKEPLHAAGYFLNPEFQYLHTNEVNCEEVMNGLYNCIQTLVPDVVTQDQISQDLDKFKSASRLFASTPTFRDFAIKVLSLMVSATVCKRNWSVFQHVTSHQKKRNRLAQDRLNDMVCVKYNRGLKRPYNRRDTIDPILLDDIDESNEWLLGRMDGHDDDYNDLVLNDGDLMWEMVSNASGAYEPSYMTRAGRASLSSTTAQK</sequence>
<evidence type="ECO:0000313" key="3">
    <source>
        <dbReference type="Proteomes" id="UP000030689"/>
    </source>
</evidence>
<dbReference type="Pfam" id="PF05699">
    <property type="entry name" value="Dimer_Tnp_hAT"/>
    <property type="match status" value="1"/>
</dbReference>
<feature type="domain" description="HAT C-terminal dimerisation" evidence="1">
    <location>
        <begin position="121"/>
        <end position="176"/>
    </location>
</feature>
<dbReference type="KEGG" id="eus:EUTSA_v10012300mg"/>
<organism evidence="2 3">
    <name type="scientific">Eutrema salsugineum</name>
    <name type="common">Saltwater cress</name>
    <name type="synonym">Sisymbrium salsugineum</name>
    <dbReference type="NCBI Taxonomy" id="72664"/>
    <lineage>
        <taxon>Eukaryota</taxon>
        <taxon>Viridiplantae</taxon>
        <taxon>Streptophyta</taxon>
        <taxon>Embryophyta</taxon>
        <taxon>Tracheophyta</taxon>
        <taxon>Spermatophyta</taxon>
        <taxon>Magnoliopsida</taxon>
        <taxon>eudicotyledons</taxon>
        <taxon>Gunneridae</taxon>
        <taxon>Pentapetalae</taxon>
        <taxon>rosids</taxon>
        <taxon>malvids</taxon>
        <taxon>Brassicales</taxon>
        <taxon>Brassicaceae</taxon>
        <taxon>Eutremeae</taxon>
        <taxon>Eutrema</taxon>
    </lineage>
</organism>
<dbReference type="PANTHER" id="PTHR32166">
    <property type="entry name" value="OSJNBA0013A04.12 PROTEIN"/>
    <property type="match status" value="1"/>
</dbReference>
<dbReference type="EMBL" id="KI517809">
    <property type="protein sequence ID" value="ESQ30597.1"/>
    <property type="molecule type" value="Genomic_DNA"/>
</dbReference>
<dbReference type="OMA" id="MEYIYEG"/>
<accession>V4KL02</accession>
<dbReference type="STRING" id="72664.V4KL02"/>
<dbReference type="AlphaFoldDB" id="V4KL02"/>
<dbReference type="Gramene" id="ESQ30597">
    <property type="protein sequence ID" value="ESQ30597"/>
    <property type="gene ID" value="EUTSA_v10012300mg"/>
</dbReference>
<dbReference type="InterPro" id="IPR008906">
    <property type="entry name" value="HATC_C_dom"/>
</dbReference>
<proteinExistence type="predicted"/>
<dbReference type="SUPFAM" id="SSF53098">
    <property type="entry name" value="Ribonuclease H-like"/>
    <property type="match status" value="1"/>
</dbReference>
<dbReference type="InterPro" id="IPR012337">
    <property type="entry name" value="RNaseH-like_sf"/>
</dbReference>
<evidence type="ECO:0000313" key="2">
    <source>
        <dbReference type="EMBL" id="ESQ30597.1"/>
    </source>
</evidence>
<keyword evidence="3" id="KW-1185">Reference proteome</keyword>
<dbReference type="PANTHER" id="PTHR32166:SF122">
    <property type="entry name" value="OS09G0499600 PROTEIN"/>
    <property type="match status" value="1"/>
</dbReference>
<reference evidence="2 3" key="1">
    <citation type="journal article" date="2013" name="Front. Plant Sci.">
        <title>The Reference Genome of the Halophytic Plant Eutrema salsugineum.</title>
        <authorList>
            <person name="Yang R."/>
            <person name="Jarvis D.E."/>
            <person name="Chen H."/>
            <person name="Beilstein M.A."/>
            <person name="Grimwood J."/>
            <person name="Jenkins J."/>
            <person name="Shu S."/>
            <person name="Prochnik S."/>
            <person name="Xin M."/>
            <person name="Ma C."/>
            <person name="Schmutz J."/>
            <person name="Wing R.A."/>
            <person name="Mitchell-Olds T."/>
            <person name="Schumaker K.S."/>
            <person name="Wang X."/>
        </authorList>
    </citation>
    <scope>NUCLEOTIDE SEQUENCE [LARGE SCALE GENOMIC DNA]</scope>
</reference>
<gene>
    <name evidence="2" type="ORF">EUTSA_v10012300mg</name>
</gene>
<dbReference type="Proteomes" id="UP000030689">
    <property type="component" value="Unassembled WGS sequence"/>
</dbReference>
<dbReference type="eggNOG" id="ENOG502QUNQ">
    <property type="taxonomic scope" value="Eukaryota"/>
</dbReference>
<evidence type="ECO:0000259" key="1">
    <source>
        <dbReference type="Pfam" id="PF05699"/>
    </source>
</evidence>
<dbReference type="GO" id="GO:0046983">
    <property type="term" value="F:protein dimerization activity"/>
    <property type="evidence" value="ECO:0007669"/>
    <property type="project" value="InterPro"/>
</dbReference>